<keyword evidence="5 8" id="KW-1133">Transmembrane helix</keyword>
<dbReference type="Proteomes" id="UP001497512">
    <property type="component" value="Chromosome 14"/>
</dbReference>
<dbReference type="InterPro" id="IPR036259">
    <property type="entry name" value="MFS_trans_sf"/>
</dbReference>
<evidence type="ECO:0000256" key="7">
    <source>
        <dbReference type="SAM" id="MobiDB-lite"/>
    </source>
</evidence>
<dbReference type="PANTHER" id="PTHR31585:SF6">
    <property type="entry name" value="FOLATE-BIOPTERIN TRANSPORTER 2-RELATED"/>
    <property type="match status" value="1"/>
</dbReference>
<accession>A0ABP0TTI7</accession>
<keyword evidence="10" id="KW-1185">Reference proteome</keyword>
<evidence type="ECO:0000256" key="1">
    <source>
        <dbReference type="ARBA" id="ARBA00004141"/>
    </source>
</evidence>
<feature type="transmembrane region" description="Helical" evidence="8">
    <location>
        <begin position="368"/>
        <end position="387"/>
    </location>
</feature>
<evidence type="ECO:0000313" key="9">
    <source>
        <dbReference type="EMBL" id="CAK9204242.1"/>
    </source>
</evidence>
<feature type="compositionally biased region" description="Basic and acidic residues" evidence="7">
    <location>
        <begin position="56"/>
        <end position="67"/>
    </location>
</feature>
<organism evidence="9 10">
    <name type="scientific">Sphagnum troendelagicum</name>
    <dbReference type="NCBI Taxonomy" id="128251"/>
    <lineage>
        <taxon>Eukaryota</taxon>
        <taxon>Viridiplantae</taxon>
        <taxon>Streptophyta</taxon>
        <taxon>Embryophyta</taxon>
        <taxon>Bryophyta</taxon>
        <taxon>Sphagnophytina</taxon>
        <taxon>Sphagnopsida</taxon>
        <taxon>Sphagnales</taxon>
        <taxon>Sphagnaceae</taxon>
        <taxon>Sphagnum</taxon>
    </lineage>
</organism>
<protein>
    <submittedName>
        <fullName evidence="9">Uncharacterized protein</fullName>
    </submittedName>
</protein>
<evidence type="ECO:0000256" key="8">
    <source>
        <dbReference type="SAM" id="Phobius"/>
    </source>
</evidence>
<sequence>MIVGRMRVHSPKLDSSINGGLSLPVEFDKSAQLTELSLDSESNHALLKGSLPSHFGDPDDGHFSDDGKQEEEEEAEPKGKGQRIWSSHWLWITWSQPFTWIIMLCRELDVSFVFGVMVVYGVSQGVGFATDRVAVDYYWRDVQGEQPSMVQFYRGITWIPWDVKPLYGLLTDLLPVVGYHRRPYFVLSGVVTMVAYLVVILGGKLHVATVLTMFVGGSAAAAFADVTIDAMVATKSRQKPELATHIQSLCSVCSSLGGLTGYLLSGLAVHLLGSQGALGIMLLPGVLLFVLGFVIYEPRLPHHLWYSGKIVKQMLQACSTMFRTLMQKQVWQPTLYMYLSWALCPDISEGKFYWLNDKSVGAGLSEEFVGVLFALGAVGTLLGAWVYHQYMRHWTFRNSLLCVQLLFAASGMLDVVLVTHVNRKLQIPDYVFAVVDEAVSSGTRRIKWLPLLVLAAKICPPGIEGTFFAFLMSVDNMGLLSSSWAGGVLLKVLGVTRSNFRYLWLAFVIRNLMRLLPLLFLHFIPNTNSDVPILPPELLETSDTSDEDASNNEGSDTKVHRDGEGEDIHLIAMQSPKTSNQVE</sequence>
<feature type="transmembrane region" description="Helical" evidence="8">
    <location>
        <begin position="207"/>
        <end position="228"/>
    </location>
</feature>
<feature type="transmembrane region" description="Helical" evidence="8">
    <location>
        <begin position="277"/>
        <end position="296"/>
    </location>
</feature>
<evidence type="ECO:0000256" key="4">
    <source>
        <dbReference type="ARBA" id="ARBA00022692"/>
    </source>
</evidence>
<feature type="region of interest" description="Disordered" evidence="7">
    <location>
        <begin position="54"/>
        <end position="80"/>
    </location>
</feature>
<dbReference type="CDD" id="cd17484">
    <property type="entry name" value="MFS_FBT"/>
    <property type="match status" value="1"/>
</dbReference>
<feature type="region of interest" description="Disordered" evidence="7">
    <location>
        <begin position="535"/>
        <end position="563"/>
    </location>
</feature>
<comment type="similarity">
    <text evidence="2">Belongs to the major facilitator superfamily. Folate-biopterin transporter (TC 2.A.71) family.</text>
</comment>
<name>A0ABP0TTI7_9BRYO</name>
<feature type="transmembrane region" description="Helical" evidence="8">
    <location>
        <begin position="467"/>
        <end position="490"/>
    </location>
</feature>
<dbReference type="Gene3D" id="1.20.1250.20">
    <property type="entry name" value="MFS general substrate transporter like domains"/>
    <property type="match status" value="1"/>
</dbReference>
<evidence type="ECO:0000256" key="5">
    <source>
        <dbReference type="ARBA" id="ARBA00022989"/>
    </source>
</evidence>
<dbReference type="SUPFAM" id="SSF103473">
    <property type="entry name" value="MFS general substrate transporter"/>
    <property type="match status" value="1"/>
</dbReference>
<dbReference type="InterPro" id="IPR039309">
    <property type="entry name" value="BT1"/>
</dbReference>
<gene>
    <name evidence="9" type="ORF">CSSPTR1EN2_LOCUS7288</name>
</gene>
<dbReference type="EMBL" id="OZ019906">
    <property type="protein sequence ID" value="CAK9204242.1"/>
    <property type="molecule type" value="Genomic_DNA"/>
</dbReference>
<evidence type="ECO:0000256" key="2">
    <source>
        <dbReference type="ARBA" id="ARBA00007015"/>
    </source>
</evidence>
<keyword evidence="4 8" id="KW-0812">Transmembrane</keyword>
<keyword evidence="6 8" id="KW-0472">Membrane</keyword>
<reference evidence="9" key="1">
    <citation type="submission" date="2024-02" db="EMBL/GenBank/DDBJ databases">
        <authorList>
            <consortium name="ELIXIR-Norway"/>
            <consortium name="Elixir Norway"/>
        </authorList>
    </citation>
    <scope>NUCLEOTIDE SEQUENCE</scope>
</reference>
<dbReference type="NCBIfam" id="TIGR00788">
    <property type="entry name" value="fbt"/>
    <property type="match status" value="1"/>
</dbReference>
<evidence type="ECO:0000256" key="3">
    <source>
        <dbReference type="ARBA" id="ARBA00022448"/>
    </source>
</evidence>
<dbReference type="PANTHER" id="PTHR31585">
    <property type="entry name" value="FOLATE-BIOPTERIN TRANSPORTER 1, CHLOROPLASTIC"/>
    <property type="match status" value="1"/>
</dbReference>
<dbReference type="Pfam" id="PF03092">
    <property type="entry name" value="BT1"/>
    <property type="match status" value="1"/>
</dbReference>
<dbReference type="InterPro" id="IPR004324">
    <property type="entry name" value="FBT"/>
</dbReference>
<feature type="transmembrane region" description="Helical" evidence="8">
    <location>
        <begin position="249"/>
        <end position="271"/>
    </location>
</feature>
<keyword evidence="3" id="KW-0813">Transport</keyword>
<feature type="transmembrane region" description="Helical" evidence="8">
    <location>
        <begin position="184"/>
        <end position="201"/>
    </location>
</feature>
<evidence type="ECO:0000256" key="6">
    <source>
        <dbReference type="ARBA" id="ARBA00023136"/>
    </source>
</evidence>
<feature type="transmembrane region" description="Helical" evidence="8">
    <location>
        <begin position="502"/>
        <end position="524"/>
    </location>
</feature>
<evidence type="ECO:0000313" key="10">
    <source>
        <dbReference type="Proteomes" id="UP001497512"/>
    </source>
</evidence>
<comment type="subcellular location">
    <subcellularLocation>
        <location evidence="1">Membrane</location>
        <topology evidence="1">Multi-pass membrane protein</topology>
    </subcellularLocation>
</comment>
<feature type="transmembrane region" description="Helical" evidence="8">
    <location>
        <begin position="399"/>
        <end position="421"/>
    </location>
</feature>
<proteinExistence type="inferred from homology"/>